<dbReference type="CDD" id="cd06153">
    <property type="entry name" value="YjgF_YER057c_UK114_like_5"/>
    <property type="match status" value="1"/>
</dbReference>
<dbReference type="Gene3D" id="3.30.1330.40">
    <property type="entry name" value="RutC-like"/>
    <property type="match status" value="1"/>
</dbReference>
<feature type="binding site" evidence="2">
    <location>
        <position position="194"/>
    </location>
    <ligand>
        <name>substrate</name>
    </ligand>
</feature>
<dbReference type="EMBL" id="FCNX02000004">
    <property type="protein sequence ID" value="SAK62049.1"/>
    <property type="molecule type" value="Genomic_DNA"/>
</dbReference>
<evidence type="ECO:0000313" key="4">
    <source>
        <dbReference type="EMBL" id="SAK62049.1"/>
    </source>
</evidence>
<accession>A0A158AWF7</accession>
<dbReference type="Proteomes" id="UP000054903">
    <property type="component" value="Unassembled WGS sequence"/>
</dbReference>
<proteinExistence type="predicted"/>
<feature type="binding site" evidence="2">
    <location>
        <position position="134"/>
    </location>
    <ligand>
        <name>substrate</name>
    </ligand>
</feature>
<feature type="binding site" evidence="2">
    <location>
        <position position="141"/>
    </location>
    <ligand>
        <name>substrate</name>
    </ligand>
</feature>
<comment type="caution">
    <text evidence="4">The sequence shown here is derived from an EMBL/GenBank/DDBJ whole genome shotgun (WGS) entry which is preliminary data.</text>
</comment>
<dbReference type="STRING" id="1777138.AWB77_02185"/>
<evidence type="ECO:0000313" key="5">
    <source>
        <dbReference type="Proteomes" id="UP000054903"/>
    </source>
</evidence>
<dbReference type="InterPro" id="IPR049368">
    <property type="entry name" value="FkbO_Hyg5-like_N"/>
</dbReference>
<evidence type="ECO:0000256" key="2">
    <source>
        <dbReference type="PIRSR" id="PIRSR631038-2"/>
    </source>
</evidence>
<organism evidence="4 5">
    <name type="scientific">Caballeronia fortuita</name>
    <dbReference type="NCBI Taxonomy" id="1777138"/>
    <lineage>
        <taxon>Bacteria</taxon>
        <taxon>Pseudomonadati</taxon>
        <taxon>Pseudomonadota</taxon>
        <taxon>Betaproteobacteria</taxon>
        <taxon>Burkholderiales</taxon>
        <taxon>Burkholderiaceae</taxon>
        <taxon>Caballeronia</taxon>
    </lineage>
</organism>
<dbReference type="InterPro" id="IPR035959">
    <property type="entry name" value="RutC-like_sf"/>
</dbReference>
<gene>
    <name evidence="4" type="ORF">AWB77_02185</name>
</gene>
<feature type="active site" description="Proton acceptor" evidence="1">
    <location>
        <position position="313"/>
    </location>
</feature>
<dbReference type="SUPFAM" id="SSF55298">
    <property type="entry name" value="YjgF-like"/>
    <property type="match status" value="1"/>
</dbReference>
<feature type="domain" description="Chorismatase FkbO/Hyg5-like N-terminal" evidence="3">
    <location>
        <begin position="53"/>
        <end position="174"/>
    </location>
</feature>
<evidence type="ECO:0000256" key="1">
    <source>
        <dbReference type="PIRSR" id="PIRSR631038-1"/>
    </source>
</evidence>
<keyword evidence="5" id="KW-1185">Reference proteome</keyword>
<dbReference type="Pfam" id="PF21168">
    <property type="entry name" value="FkbO_Hyg5-like_N"/>
    <property type="match status" value="1"/>
</dbReference>
<reference evidence="4" key="1">
    <citation type="submission" date="2016-01" db="EMBL/GenBank/DDBJ databases">
        <authorList>
            <person name="Peeters C."/>
        </authorList>
    </citation>
    <scope>NUCLEOTIDE SEQUENCE</scope>
    <source>
        <strain evidence="4">LMG 29320</strain>
    </source>
</reference>
<evidence type="ECO:0000259" key="3">
    <source>
        <dbReference type="Pfam" id="PF21168"/>
    </source>
</evidence>
<dbReference type="InterPro" id="IPR031038">
    <property type="entry name" value="Chori_FkbO_Hyg5"/>
</dbReference>
<name>A0A158AWF7_9BURK</name>
<protein>
    <submittedName>
        <fullName evidence="4">Endoribonuclease L-PSP</fullName>
    </submittedName>
</protein>
<dbReference type="RefSeq" id="WP_061134470.1">
    <property type="nucleotide sequence ID" value="NZ_FCNX02000004.1"/>
</dbReference>
<dbReference type="AlphaFoldDB" id="A0A158AWF7"/>
<dbReference type="OrthoDB" id="1114505at2"/>
<sequence length="325" mass="35483">MIGSRFIGCDAEAGANALARVVFGATSGPARIEHGVPTLHLAMSDDARDAFAEIWTSAGPVSSGRFKDLVFAHDDAFLFCAGNIASSAHYTDATREAYGDAFALVEQLGFPKIFRMWNFIAHINGANGEGLEVYRDFCRGRALAFEQAYAEAFGMPAATGIGTRGEGVGFYFLACRNASPRHIENSRQTPAYAYPQRYGPKPPSFARGTLLRDALFVSGTASILGHETMHEGDLDAQWRVATGNIAHLIGADNLRAQGAHDGFALHDLDQIKVYYRHFADLPRVKDLARAAFHRDANIRFLHADICRADLLVEIEGIASHRHRSD</sequence>
<feature type="binding site" evidence="2">
    <location>
        <position position="207"/>
    </location>
    <ligand>
        <name>substrate</name>
    </ligand>
</feature>
<dbReference type="NCBIfam" id="TIGR04444">
    <property type="entry name" value="chori_FkbO_Hyg5"/>
    <property type="match status" value="1"/>
</dbReference>